<gene>
    <name evidence="3" type="ORF">CJN711_LOCUS1560</name>
</gene>
<comment type="caution">
    <text evidence="3">The sequence shown here is derived from an EMBL/GenBank/DDBJ whole genome shotgun (WGS) entry which is preliminary data.</text>
</comment>
<feature type="region of interest" description="Disordered" evidence="2">
    <location>
        <begin position="463"/>
        <end position="501"/>
    </location>
</feature>
<protein>
    <recommendedName>
        <fullName evidence="5">B box-type domain-containing protein</fullName>
    </recommendedName>
</protein>
<dbReference type="EMBL" id="CAJNOV010000104">
    <property type="protein sequence ID" value="CAF0985149.1"/>
    <property type="molecule type" value="Genomic_DNA"/>
</dbReference>
<proteinExistence type="predicted"/>
<accession>A0A814FNF5</accession>
<evidence type="ECO:0000313" key="4">
    <source>
        <dbReference type="Proteomes" id="UP000663855"/>
    </source>
</evidence>
<evidence type="ECO:0000256" key="1">
    <source>
        <dbReference type="SAM" id="Coils"/>
    </source>
</evidence>
<organism evidence="3 4">
    <name type="scientific">Rotaria magnacalcarata</name>
    <dbReference type="NCBI Taxonomy" id="392030"/>
    <lineage>
        <taxon>Eukaryota</taxon>
        <taxon>Metazoa</taxon>
        <taxon>Spiralia</taxon>
        <taxon>Gnathifera</taxon>
        <taxon>Rotifera</taxon>
        <taxon>Eurotatoria</taxon>
        <taxon>Bdelloidea</taxon>
        <taxon>Philodinida</taxon>
        <taxon>Philodinidae</taxon>
        <taxon>Rotaria</taxon>
    </lineage>
</organism>
<sequence length="621" mass="70545">MVVIIRKLEPQHYLYDTNFFTDKAISSSLSSSARSPSTPIPTLIVELPSSEQVREQTESITQTSSCSQMSSPHYQSSIDLMASTLKCDDCQTHGGLFQCCHCNQRLCIRCCNKHYKNVTVELERLHELSDRLVAKIVHTKNDLERQKNETLEQCHKWRLDTINTINKAHTLIIQTIHDEYETLGKEYELFVQKEMQHIHIDQNELLRMRKGNLSSVLSSSSPTSCSATIDSKNSIDTIRKRIEAFAKNIDETGKFLFQVKLPSFDIDDNLRVESRFGDATRSTSATWQNGGDLLSSPLPDRSIQEDESLTDDVQSTETDIPLSNNKNDIIININDNIEKESNKIDEQELDIECQTTNSSSLSSSLQCEKNNSNPTSPPSSRYALSVENDIELQQQQFYSPRLFSNRFDSAYCTAPSSPSNLQQNHYFSTSSLHEQPSAKCPYTSKNEVGSFYNNRRHTHAFQRAPSPLLPTPPSSSSSSSNFHNNNNNNNNKSNDNEDTYRSVQHVQLKCEQDGSLEDTYRSVQHVQLKCEQDGSLEGTAIQIEQSHNTEGMMERRRTCMQACGVRRRTTIISPRSPTSSTSSTDGFSYDQPWLYYLKNKDLNADNEIKIDPNQQVSTYER</sequence>
<feature type="region of interest" description="Disordered" evidence="2">
    <location>
        <begin position="278"/>
        <end position="321"/>
    </location>
</feature>
<evidence type="ECO:0000256" key="2">
    <source>
        <dbReference type="SAM" id="MobiDB-lite"/>
    </source>
</evidence>
<feature type="region of interest" description="Disordered" evidence="2">
    <location>
        <begin position="361"/>
        <end position="381"/>
    </location>
</feature>
<feature type="compositionally biased region" description="Low complexity" evidence="2">
    <location>
        <begin position="361"/>
        <end position="380"/>
    </location>
</feature>
<feature type="compositionally biased region" description="Low complexity" evidence="2">
    <location>
        <begin position="474"/>
        <end position="493"/>
    </location>
</feature>
<feature type="compositionally biased region" description="Polar residues" evidence="2">
    <location>
        <begin position="311"/>
        <end position="321"/>
    </location>
</feature>
<dbReference type="AlphaFoldDB" id="A0A814FNF5"/>
<evidence type="ECO:0000313" key="3">
    <source>
        <dbReference type="EMBL" id="CAF0985149.1"/>
    </source>
</evidence>
<feature type="compositionally biased region" description="Polar residues" evidence="2">
    <location>
        <begin position="280"/>
        <end position="289"/>
    </location>
</feature>
<evidence type="ECO:0008006" key="5">
    <source>
        <dbReference type="Google" id="ProtNLM"/>
    </source>
</evidence>
<dbReference type="Proteomes" id="UP000663855">
    <property type="component" value="Unassembled WGS sequence"/>
</dbReference>
<feature type="coiled-coil region" evidence="1">
    <location>
        <begin position="330"/>
        <end position="357"/>
    </location>
</feature>
<name>A0A814FNF5_9BILA</name>
<reference evidence="3" key="1">
    <citation type="submission" date="2021-02" db="EMBL/GenBank/DDBJ databases">
        <authorList>
            <person name="Nowell W R."/>
        </authorList>
    </citation>
    <scope>NUCLEOTIDE SEQUENCE</scope>
</reference>
<feature type="coiled-coil region" evidence="1">
    <location>
        <begin position="129"/>
        <end position="160"/>
    </location>
</feature>
<keyword evidence="1" id="KW-0175">Coiled coil</keyword>